<gene>
    <name evidence="2" type="ORF">BDA96_06G244600</name>
</gene>
<comment type="caution">
    <text evidence="2">The sequence shown here is derived from an EMBL/GenBank/DDBJ whole genome shotgun (WGS) entry which is preliminary data.</text>
</comment>
<reference evidence="2" key="2">
    <citation type="submission" date="2020-10" db="EMBL/GenBank/DDBJ databases">
        <authorList>
            <person name="Cooper E.A."/>
            <person name="Brenton Z.W."/>
            <person name="Flinn B.S."/>
            <person name="Jenkins J."/>
            <person name="Shu S."/>
            <person name="Flowers D."/>
            <person name="Luo F."/>
            <person name="Wang Y."/>
            <person name="Xia P."/>
            <person name="Barry K."/>
            <person name="Daum C."/>
            <person name="Lipzen A."/>
            <person name="Yoshinaga Y."/>
            <person name="Schmutz J."/>
            <person name="Saski C."/>
            <person name="Vermerris W."/>
            <person name="Kresovich S."/>
        </authorList>
    </citation>
    <scope>NUCLEOTIDE SEQUENCE</scope>
</reference>
<accession>A0A921UD37</accession>
<dbReference type="PANTHER" id="PTHR36766">
    <property type="entry name" value="PLANT BROAD-SPECTRUM MILDEW RESISTANCE PROTEIN RPW8"/>
    <property type="match status" value="1"/>
</dbReference>
<name>A0A921UD37_SORBI</name>
<reference evidence="2" key="1">
    <citation type="journal article" date="2019" name="BMC Genomics">
        <title>A new reference genome for Sorghum bicolor reveals high levels of sequence similarity between sweet and grain genotypes: implications for the genetics of sugar metabolism.</title>
        <authorList>
            <person name="Cooper E.A."/>
            <person name="Brenton Z.W."/>
            <person name="Flinn B.S."/>
            <person name="Jenkins J."/>
            <person name="Shu S."/>
            <person name="Flowers D."/>
            <person name="Luo F."/>
            <person name="Wang Y."/>
            <person name="Xia P."/>
            <person name="Barry K."/>
            <person name="Daum C."/>
            <person name="Lipzen A."/>
            <person name="Yoshinaga Y."/>
            <person name="Schmutz J."/>
            <person name="Saski C."/>
            <person name="Vermerris W."/>
            <person name="Kresovich S."/>
        </authorList>
    </citation>
    <scope>NUCLEOTIDE SEQUENCE</scope>
</reference>
<dbReference type="InterPro" id="IPR032675">
    <property type="entry name" value="LRR_dom_sf"/>
</dbReference>
<dbReference type="Gene3D" id="3.80.10.10">
    <property type="entry name" value="Ribonuclease Inhibitor"/>
    <property type="match status" value="1"/>
</dbReference>
<protein>
    <submittedName>
        <fullName evidence="2">Uncharacterized protein</fullName>
    </submittedName>
</protein>
<evidence type="ECO:0000313" key="3">
    <source>
        <dbReference type="Proteomes" id="UP000807115"/>
    </source>
</evidence>
<sequence>MLSSLKTIKISDMSNAFLVPEGDGQVGYQFPVESLSINQSGTTGEALTRLLSYFPKLHDLEIEGCEMLTGLRAVNQQKKTGALERLVTSSVIELEKEAQIVPLEQQQYDTSGEEDIAAGGASSSSEGLLLLPPQLHNLQISKCPNLVLCTNSLNYDKDDEQTGSQGGGLQGRLTKLTVRGTPNFFAGPEPPQPHEQEFSSSSSKLQELETDDVAGVLAAPICTLLSSSLTELSFYKDEEVERFTKEQEDALQLLTSLEDITFSDRDKLQCLPAGLNGLPNLKRLSIYNCPAIRSLPKDGLPSSLQELEIYYCPAIQSLPKDCLPISLQKLEIHSCPAIRSLPKVNDLPSSLRELSVWGSESEELRRQCRKLIGIIPVVYA</sequence>
<dbReference type="EMBL" id="CM027685">
    <property type="protein sequence ID" value="KAG0527577.1"/>
    <property type="molecule type" value="Genomic_DNA"/>
</dbReference>
<evidence type="ECO:0000256" key="1">
    <source>
        <dbReference type="SAM" id="MobiDB-lite"/>
    </source>
</evidence>
<dbReference type="PANTHER" id="PTHR36766:SF70">
    <property type="entry name" value="DISEASE RESISTANCE PROTEIN RGA4"/>
    <property type="match status" value="1"/>
</dbReference>
<evidence type="ECO:0000313" key="2">
    <source>
        <dbReference type="EMBL" id="KAG0527577.1"/>
    </source>
</evidence>
<dbReference type="AlphaFoldDB" id="A0A921UD37"/>
<organism evidence="2 3">
    <name type="scientific">Sorghum bicolor</name>
    <name type="common">Sorghum</name>
    <name type="synonym">Sorghum vulgare</name>
    <dbReference type="NCBI Taxonomy" id="4558"/>
    <lineage>
        <taxon>Eukaryota</taxon>
        <taxon>Viridiplantae</taxon>
        <taxon>Streptophyta</taxon>
        <taxon>Embryophyta</taxon>
        <taxon>Tracheophyta</taxon>
        <taxon>Spermatophyta</taxon>
        <taxon>Magnoliopsida</taxon>
        <taxon>Liliopsida</taxon>
        <taxon>Poales</taxon>
        <taxon>Poaceae</taxon>
        <taxon>PACMAD clade</taxon>
        <taxon>Panicoideae</taxon>
        <taxon>Andropogonodae</taxon>
        <taxon>Andropogoneae</taxon>
        <taxon>Sorghinae</taxon>
        <taxon>Sorghum</taxon>
    </lineage>
</organism>
<feature type="region of interest" description="Disordered" evidence="1">
    <location>
        <begin position="184"/>
        <end position="205"/>
    </location>
</feature>
<dbReference type="SUPFAM" id="SSF52058">
    <property type="entry name" value="L domain-like"/>
    <property type="match status" value="1"/>
</dbReference>
<proteinExistence type="predicted"/>
<dbReference type="Proteomes" id="UP000807115">
    <property type="component" value="Chromosome 6"/>
</dbReference>